<sequence length="49" mass="5656">MIEDCVVGESVIWGCAEDAFSAWQNKGANTLIPLISKIENEWRYKERVR</sequence>
<evidence type="ECO:0000313" key="1">
    <source>
        <dbReference type="EMBL" id="GLS26783.1"/>
    </source>
</evidence>
<keyword evidence="2" id="KW-1185">Reference proteome</keyword>
<name>A0AA37T473_9GAMM</name>
<dbReference type="EMBL" id="BSPD01000061">
    <property type="protein sequence ID" value="GLS26783.1"/>
    <property type="molecule type" value="Genomic_DNA"/>
</dbReference>
<proteinExistence type="predicted"/>
<reference evidence="1 2" key="1">
    <citation type="journal article" date="2014" name="Int. J. Syst. Evol. Microbiol.">
        <title>Complete genome sequence of Corynebacterium casei LMG S-19264T (=DSM 44701T), isolated from a smear-ripened cheese.</title>
        <authorList>
            <consortium name="US DOE Joint Genome Institute (JGI-PGF)"/>
            <person name="Walter F."/>
            <person name="Albersmeier A."/>
            <person name="Kalinowski J."/>
            <person name="Ruckert C."/>
        </authorList>
    </citation>
    <scope>NUCLEOTIDE SEQUENCE [LARGE SCALE GENOMIC DNA]</scope>
    <source>
        <strain evidence="1 2">NBRC 110095</strain>
    </source>
</reference>
<comment type="caution">
    <text evidence="1">The sequence shown here is derived from an EMBL/GenBank/DDBJ whole genome shotgun (WGS) entry which is preliminary data.</text>
</comment>
<accession>A0AA37T473</accession>
<evidence type="ECO:0000313" key="2">
    <source>
        <dbReference type="Proteomes" id="UP001156870"/>
    </source>
</evidence>
<organism evidence="1 2">
    <name type="scientific">Marinibactrum halimedae</name>
    <dbReference type="NCBI Taxonomy" id="1444977"/>
    <lineage>
        <taxon>Bacteria</taxon>
        <taxon>Pseudomonadati</taxon>
        <taxon>Pseudomonadota</taxon>
        <taxon>Gammaproteobacteria</taxon>
        <taxon>Cellvibrionales</taxon>
        <taxon>Cellvibrionaceae</taxon>
        <taxon>Marinibactrum</taxon>
    </lineage>
</organism>
<dbReference type="AlphaFoldDB" id="A0AA37T473"/>
<protein>
    <submittedName>
        <fullName evidence="1">Uncharacterized protein</fullName>
    </submittedName>
</protein>
<gene>
    <name evidence="1" type="ORF">GCM10007877_25020</name>
</gene>
<dbReference type="Proteomes" id="UP001156870">
    <property type="component" value="Unassembled WGS sequence"/>
</dbReference>